<dbReference type="Pfam" id="PF10502">
    <property type="entry name" value="Peptidase_S26"/>
    <property type="match status" value="1"/>
</dbReference>
<evidence type="ECO:0000313" key="10">
    <source>
        <dbReference type="EMBL" id="PPA69541.1"/>
    </source>
</evidence>
<protein>
    <recommendedName>
        <fullName evidence="3 7">Signal peptidase I</fullName>
        <ecNumber evidence="3 7">3.4.21.89</ecNumber>
    </recommendedName>
</protein>
<feature type="domain" description="Peptidase S26" evidence="9">
    <location>
        <begin position="12"/>
        <end position="178"/>
    </location>
</feature>
<dbReference type="Proteomes" id="UP000239047">
    <property type="component" value="Unassembled WGS sequence"/>
</dbReference>
<dbReference type="PROSITE" id="PS00761">
    <property type="entry name" value="SPASE_I_3"/>
    <property type="match status" value="1"/>
</dbReference>
<evidence type="ECO:0000256" key="1">
    <source>
        <dbReference type="ARBA" id="ARBA00000677"/>
    </source>
</evidence>
<evidence type="ECO:0000256" key="4">
    <source>
        <dbReference type="ARBA" id="ARBA00022670"/>
    </source>
</evidence>
<evidence type="ECO:0000313" key="11">
    <source>
        <dbReference type="Proteomes" id="UP000239047"/>
    </source>
</evidence>
<keyword evidence="5 7" id="KW-0378">Hydrolase</keyword>
<dbReference type="PROSITE" id="PS00501">
    <property type="entry name" value="SPASE_I_1"/>
    <property type="match status" value="1"/>
</dbReference>
<dbReference type="GO" id="GO:0006465">
    <property type="term" value="P:signal peptide processing"/>
    <property type="evidence" value="ECO:0007669"/>
    <property type="project" value="InterPro"/>
</dbReference>
<comment type="catalytic activity">
    <reaction evidence="1 7">
        <text>Cleavage of hydrophobic, N-terminal signal or leader sequences from secreted and periplasmic proteins.</text>
        <dbReference type="EC" id="3.4.21.89"/>
    </reaction>
</comment>
<name>A0A2S5G9F0_9BACL</name>
<dbReference type="InterPro" id="IPR019757">
    <property type="entry name" value="Pept_S26A_signal_pept_1_Lys-AS"/>
</dbReference>
<evidence type="ECO:0000256" key="3">
    <source>
        <dbReference type="ARBA" id="ARBA00013208"/>
    </source>
</evidence>
<dbReference type="SUPFAM" id="SSF51306">
    <property type="entry name" value="LexA/Signal peptidase"/>
    <property type="match status" value="1"/>
</dbReference>
<dbReference type="InterPro" id="IPR000223">
    <property type="entry name" value="Pept_S26A_signal_pept_1"/>
</dbReference>
<dbReference type="EC" id="3.4.21.89" evidence="3 7"/>
<dbReference type="Gene3D" id="2.10.109.10">
    <property type="entry name" value="Umud Fragment, subunit A"/>
    <property type="match status" value="1"/>
</dbReference>
<comment type="caution">
    <text evidence="10">The sequence shown here is derived from an EMBL/GenBank/DDBJ whole genome shotgun (WGS) entry which is preliminary data.</text>
</comment>
<dbReference type="AlphaFoldDB" id="A0A2S5G9F0"/>
<dbReference type="InterPro" id="IPR019758">
    <property type="entry name" value="Pept_S26A_signal_pept_1_CS"/>
</dbReference>
<sequence length="193" mass="22199">MLRKQKIKSATKEWVKAILIGLSLFIIIRTFLFAPVLVDGKSMESTLQDEDRLIVTRLGNLERFDIVVFHANDKDDYIKRVIGLPGDTIAYVNDQLFINGEQYNEEYIEEDIRSHKDQFGEDALYTGNFTLEDKLGFEEVPEDTIFVMGDNRPHSWDSRDIGVVPLDSVIGEARVLFWPFKNSTLLTNGHKDE</sequence>
<dbReference type="NCBIfam" id="TIGR02227">
    <property type="entry name" value="sigpep_I_bact"/>
    <property type="match status" value="1"/>
</dbReference>
<evidence type="ECO:0000256" key="2">
    <source>
        <dbReference type="ARBA" id="ARBA00004401"/>
    </source>
</evidence>
<evidence type="ECO:0000256" key="6">
    <source>
        <dbReference type="PIRSR" id="PIRSR600223-1"/>
    </source>
</evidence>
<feature type="active site" evidence="6">
    <location>
        <position position="79"/>
    </location>
</feature>
<accession>A0A2S5G9F0</accession>
<dbReference type="InterPro" id="IPR019756">
    <property type="entry name" value="Pept_S26A_signal_pept_1_Ser-AS"/>
</dbReference>
<keyword evidence="11" id="KW-1185">Reference proteome</keyword>
<dbReference type="InterPro" id="IPR036286">
    <property type="entry name" value="LexA/Signal_pep-like_sf"/>
</dbReference>
<dbReference type="PROSITE" id="PS00760">
    <property type="entry name" value="SPASE_I_2"/>
    <property type="match status" value="1"/>
</dbReference>
<dbReference type="PANTHER" id="PTHR43390">
    <property type="entry name" value="SIGNAL PEPTIDASE I"/>
    <property type="match status" value="1"/>
</dbReference>
<dbReference type="EMBL" id="PREZ01000005">
    <property type="protein sequence ID" value="PPA69541.1"/>
    <property type="molecule type" value="Genomic_DNA"/>
</dbReference>
<dbReference type="CDD" id="cd06530">
    <property type="entry name" value="S26_SPase_I"/>
    <property type="match status" value="1"/>
</dbReference>
<dbReference type="GO" id="GO:0005886">
    <property type="term" value="C:plasma membrane"/>
    <property type="evidence" value="ECO:0007669"/>
    <property type="project" value="UniProtKB-SubCell"/>
</dbReference>
<dbReference type="InterPro" id="IPR019533">
    <property type="entry name" value="Peptidase_S26"/>
</dbReference>
<comment type="similarity">
    <text evidence="8">Belongs to the peptidase S26 family.</text>
</comment>
<keyword evidence="4 7" id="KW-0645">Protease</keyword>
<dbReference type="GO" id="GO:0009003">
    <property type="term" value="F:signal peptidase activity"/>
    <property type="evidence" value="ECO:0007669"/>
    <property type="project" value="UniProtKB-EC"/>
</dbReference>
<dbReference type="PANTHER" id="PTHR43390:SF8">
    <property type="entry name" value="SIGNAL PEPTIDASE I"/>
    <property type="match status" value="1"/>
</dbReference>
<dbReference type="GO" id="GO:0004252">
    <property type="term" value="F:serine-type endopeptidase activity"/>
    <property type="evidence" value="ECO:0007669"/>
    <property type="project" value="InterPro"/>
</dbReference>
<dbReference type="OrthoDB" id="9802919at2"/>
<feature type="active site" evidence="6">
    <location>
        <position position="42"/>
    </location>
</feature>
<evidence type="ECO:0000256" key="8">
    <source>
        <dbReference type="RuleBase" id="RU362042"/>
    </source>
</evidence>
<evidence type="ECO:0000259" key="9">
    <source>
        <dbReference type="Pfam" id="PF10502"/>
    </source>
</evidence>
<evidence type="ECO:0000256" key="5">
    <source>
        <dbReference type="ARBA" id="ARBA00022801"/>
    </source>
</evidence>
<reference evidence="10 11" key="1">
    <citation type="submission" date="2018-02" db="EMBL/GenBank/DDBJ databases">
        <title>Jeotgalibacillus proteolyticum sp. nov. a protease producing bacterium isolated from ocean sediments of Laizhou Bay.</title>
        <authorList>
            <person name="Li Y."/>
        </authorList>
    </citation>
    <scope>NUCLEOTIDE SEQUENCE [LARGE SCALE GENOMIC DNA]</scope>
    <source>
        <strain evidence="10 11">22-7</strain>
    </source>
</reference>
<gene>
    <name evidence="10" type="primary">lepB</name>
    <name evidence="10" type="ORF">C4B60_13415</name>
</gene>
<proteinExistence type="inferred from homology"/>
<evidence type="ECO:0000256" key="7">
    <source>
        <dbReference type="RuleBase" id="RU003993"/>
    </source>
</evidence>
<dbReference type="PRINTS" id="PR00727">
    <property type="entry name" value="LEADERPTASE"/>
</dbReference>
<comment type="subcellular location">
    <subcellularLocation>
        <location evidence="2">Cell membrane</location>
        <topology evidence="2">Single-pass type II membrane protein</topology>
    </subcellularLocation>
    <subcellularLocation>
        <location evidence="8">Membrane</location>
        <topology evidence="8">Single-pass type II membrane protein</topology>
    </subcellularLocation>
</comment>
<organism evidence="10 11">
    <name type="scientific">Jeotgalibacillus proteolyticus</name>
    <dbReference type="NCBI Taxonomy" id="2082395"/>
    <lineage>
        <taxon>Bacteria</taxon>
        <taxon>Bacillati</taxon>
        <taxon>Bacillota</taxon>
        <taxon>Bacilli</taxon>
        <taxon>Bacillales</taxon>
        <taxon>Caryophanaceae</taxon>
        <taxon>Jeotgalibacillus</taxon>
    </lineage>
</organism>